<keyword evidence="2" id="KW-0472">Membrane</keyword>
<dbReference type="OrthoDB" id="379400at2157"/>
<evidence type="ECO:0000313" key="3">
    <source>
        <dbReference type="EMBL" id="ACV11060.1"/>
    </source>
</evidence>
<proteinExistence type="predicted"/>
<name>C7NUG3_HALUD</name>
<evidence type="ECO:0000256" key="2">
    <source>
        <dbReference type="SAM" id="Phobius"/>
    </source>
</evidence>
<dbReference type="eggNOG" id="arCOG15004">
    <property type="taxonomic scope" value="Archaea"/>
</dbReference>
<reference evidence="3 4" key="1">
    <citation type="journal article" date="2009" name="Stand. Genomic Sci.">
        <title>Complete genome sequence of Halorhabdus utahensis type strain (AX-2).</title>
        <authorList>
            <person name="Anderson I."/>
            <person name="Tindall B.J."/>
            <person name="Pomrenke H."/>
            <person name="Goker M."/>
            <person name="Lapidus A."/>
            <person name="Nolan M."/>
            <person name="Copeland A."/>
            <person name="Glavina Del Rio T."/>
            <person name="Chen F."/>
            <person name="Tice H."/>
            <person name="Cheng J.F."/>
            <person name="Lucas S."/>
            <person name="Chertkov O."/>
            <person name="Bruce D."/>
            <person name="Brettin T."/>
            <person name="Detter J.C."/>
            <person name="Han C."/>
            <person name="Goodwin L."/>
            <person name="Land M."/>
            <person name="Hauser L."/>
            <person name="Chang Y.J."/>
            <person name="Jeffries C.D."/>
            <person name="Pitluck S."/>
            <person name="Pati A."/>
            <person name="Mavromatis K."/>
            <person name="Ivanova N."/>
            <person name="Ovchinnikova G."/>
            <person name="Chen A."/>
            <person name="Palaniappan K."/>
            <person name="Chain P."/>
            <person name="Rohde M."/>
            <person name="Bristow J."/>
            <person name="Eisen J.A."/>
            <person name="Markowitz V."/>
            <person name="Hugenholtz P."/>
            <person name="Kyrpides N.C."/>
            <person name="Klenk H.P."/>
        </authorList>
    </citation>
    <scope>NUCLEOTIDE SEQUENCE [LARGE SCALE GENOMIC DNA]</scope>
    <source>
        <strain evidence="4">DSM 12940 / JCM 11049 / AX-2</strain>
    </source>
</reference>
<organism evidence="3 4">
    <name type="scientific">Halorhabdus utahensis (strain DSM 12940 / JCM 11049 / AX-2)</name>
    <dbReference type="NCBI Taxonomy" id="519442"/>
    <lineage>
        <taxon>Archaea</taxon>
        <taxon>Methanobacteriati</taxon>
        <taxon>Methanobacteriota</taxon>
        <taxon>Stenosarchaea group</taxon>
        <taxon>Halobacteria</taxon>
        <taxon>Halobacteriales</taxon>
        <taxon>Haloarculaceae</taxon>
        <taxon>Halorhabdus</taxon>
    </lineage>
</organism>
<keyword evidence="2" id="KW-0812">Transmembrane</keyword>
<dbReference type="RefSeq" id="WP_015788637.1">
    <property type="nucleotide sequence ID" value="NC_013158.1"/>
</dbReference>
<evidence type="ECO:0000313" key="4">
    <source>
        <dbReference type="Proteomes" id="UP000002071"/>
    </source>
</evidence>
<feature type="transmembrane region" description="Helical" evidence="2">
    <location>
        <begin position="18"/>
        <end position="41"/>
    </location>
</feature>
<dbReference type="HOGENOM" id="CLU_2177832_0_0_2"/>
<accession>C7NUG3</accession>
<evidence type="ECO:0000256" key="1">
    <source>
        <dbReference type="SAM" id="MobiDB-lite"/>
    </source>
</evidence>
<feature type="region of interest" description="Disordered" evidence="1">
    <location>
        <begin position="75"/>
        <end position="109"/>
    </location>
</feature>
<keyword evidence="2" id="KW-1133">Transmembrane helix</keyword>
<gene>
    <name evidence="3" type="ordered locus">Huta_0877</name>
</gene>
<dbReference type="EMBL" id="CP001687">
    <property type="protein sequence ID" value="ACV11060.1"/>
    <property type="molecule type" value="Genomic_DNA"/>
</dbReference>
<protein>
    <submittedName>
        <fullName evidence="3">Uncharacterized protein</fullName>
    </submittedName>
</protein>
<feature type="transmembrane region" description="Helical" evidence="2">
    <location>
        <begin position="47"/>
        <end position="67"/>
    </location>
</feature>
<feature type="compositionally biased region" description="Basic and acidic residues" evidence="1">
    <location>
        <begin position="75"/>
        <end position="93"/>
    </location>
</feature>
<sequence length="109" mass="12292">MPSDIEVLARHVRGVKRWLAIIATLLAAIVLQVDAMFYEFTLDPTPALLLGVIMLVGLGYVAISLLLEPFRRLESEVDDGPTKDDAEETDSRQLPRRRGSRTESPRFRE</sequence>
<keyword evidence="4" id="KW-1185">Reference proteome</keyword>
<dbReference type="GeneID" id="8383150"/>
<feature type="compositionally biased region" description="Basic and acidic residues" evidence="1">
    <location>
        <begin position="100"/>
        <end position="109"/>
    </location>
</feature>
<dbReference type="AlphaFoldDB" id="C7NUG3"/>
<dbReference type="Proteomes" id="UP000002071">
    <property type="component" value="Chromosome"/>
</dbReference>
<dbReference type="KEGG" id="hut:Huta_0877"/>